<dbReference type="SUPFAM" id="SSF81296">
    <property type="entry name" value="E set domains"/>
    <property type="match status" value="1"/>
</dbReference>
<dbReference type="RefSeq" id="WP_179600881.1">
    <property type="nucleotide sequence ID" value="NZ_CP060201.1"/>
</dbReference>
<dbReference type="InterPro" id="IPR051024">
    <property type="entry name" value="GlcNAc_Chitin_IntDeg"/>
</dbReference>
<evidence type="ECO:0000256" key="4">
    <source>
        <dbReference type="SAM" id="SignalP"/>
    </source>
</evidence>
<dbReference type="EMBL" id="CP060201">
    <property type="protein sequence ID" value="QNH76866.1"/>
    <property type="molecule type" value="Genomic_DNA"/>
</dbReference>
<dbReference type="CDD" id="cd21177">
    <property type="entry name" value="LPMO_AA10"/>
    <property type="match status" value="1"/>
</dbReference>
<evidence type="ECO:0000313" key="8">
    <source>
        <dbReference type="EMBL" id="QNH76866.1"/>
    </source>
</evidence>
<dbReference type="InterPro" id="IPR054063">
    <property type="entry name" value="GbpA_D3"/>
</dbReference>
<evidence type="ECO:0000256" key="3">
    <source>
        <dbReference type="ARBA" id="ARBA00022729"/>
    </source>
</evidence>
<name>A0A7G7XA71_9PSED</name>
<sequence>MINSNRTRSFLKLPIVIAMATAGLAAQQASAHGYIESPKSRAFMCHSDGGALNKNCGDAAYEPQSTEYIGRPNESGFSHFPSNAQACTGDFLQCGPANGTIPAGGLLRFSGLNEQTASRWTKVKIKPGPQNFTWHYTAGHATRYWQFYITKKDWNPNQPLTRDSFEKTPLLDQPWPSLNTPAPAQGKTHHTVTIPSDRSGYHVLLATWKVHDTDATFYQVVDMDIDNDTGIPSNWVTVGSVQPEALTIGDKVKTRVFNAKGELNAKQVVLDINSAELAKADVWPHELAKKVNAAKLGYQIGMLNDKDEVVPSYGQNNILVNKGSEIVNVMIAKEQAAKPGELSITGMQSEYTLKDGKVELHFNAIAKNGEYTVKATVFNAKGESVAFQQAPAGNTPHFSLPLNNVSAGDYDLVVVATSKKGEVLQQSARFTLKAEAGGGEGGNEGGNGGNEGAQYDYVFPNGLKSYKAGTVVLQPKDGKTYECKPGPVAGWCTQWTSSANAYEPGVGFAWQSAWNVK</sequence>
<dbReference type="PANTHER" id="PTHR34823:SF1">
    <property type="entry name" value="CHITIN-BINDING TYPE-4 DOMAIN-CONTAINING PROTEIN"/>
    <property type="match status" value="1"/>
</dbReference>
<dbReference type="Proteomes" id="UP000515277">
    <property type="component" value="Chromosome"/>
</dbReference>
<protein>
    <submittedName>
        <fullName evidence="8">N-acetylglucosamine-binding protein GbpA</fullName>
    </submittedName>
</protein>
<evidence type="ECO:0000256" key="2">
    <source>
        <dbReference type="ARBA" id="ARBA00022669"/>
    </source>
</evidence>
<organism evidence="8 9">
    <name type="scientific">Pseudomonas protegens</name>
    <dbReference type="NCBI Taxonomy" id="380021"/>
    <lineage>
        <taxon>Bacteria</taxon>
        <taxon>Pseudomonadati</taxon>
        <taxon>Pseudomonadota</taxon>
        <taxon>Gammaproteobacteria</taxon>
        <taxon>Pseudomonadales</taxon>
        <taxon>Pseudomonadaceae</taxon>
        <taxon>Pseudomonas</taxon>
    </lineage>
</organism>
<proteinExistence type="predicted"/>
<dbReference type="Pfam" id="PF18416">
    <property type="entry name" value="GbpA_2"/>
    <property type="match status" value="1"/>
</dbReference>
<reference evidence="9" key="1">
    <citation type="journal article" date="2020" name="Microbiol. Resour. Announc.">
        <title>Complete genome sequences of four natural Pseudomonas isolates that catabolize a wide range of aromatic compounds relevant to lignin valorization.</title>
        <authorList>
            <person name="Hatmaker E.A."/>
            <person name="Presley G."/>
            <person name="Cannon O."/>
            <person name="Guss A.M."/>
            <person name="Elkins J.G."/>
        </authorList>
    </citation>
    <scope>NUCLEOTIDE SEQUENCE [LARGE SCALE GENOMIC DNA]</scope>
    <source>
        <strain evidence="9">H1F5C</strain>
    </source>
</reference>
<keyword evidence="1" id="KW-0964">Secreted</keyword>
<feature type="signal peptide" evidence="4">
    <location>
        <begin position="1"/>
        <end position="31"/>
    </location>
</feature>
<dbReference type="InterPro" id="IPR041029">
    <property type="entry name" value="GbpA_2"/>
</dbReference>
<dbReference type="Pfam" id="PF03067">
    <property type="entry name" value="LPMO_10"/>
    <property type="match status" value="1"/>
</dbReference>
<dbReference type="Gene3D" id="2.70.50.50">
    <property type="entry name" value="chitin-binding protein cbp21"/>
    <property type="match status" value="1"/>
</dbReference>
<evidence type="ECO:0000313" key="9">
    <source>
        <dbReference type="Proteomes" id="UP000515277"/>
    </source>
</evidence>
<feature type="domain" description="GlcNAc-binding protein A third" evidence="7">
    <location>
        <begin position="341"/>
        <end position="428"/>
    </location>
</feature>
<evidence type="ECO:0000259" key="7">
    <source>
        <dbReference type="Pfam" id="PF21868"/>
    </source>
</evidence>
<accession>A0A7G7XA71</accession>
<feature type="domain" description="N-acetylglucosamine binding protein A" evidence="6">
    <location>
        <begin position="235"/>
        <end position="331"/>
    </location>
</feature>
<dbReference type="Gene3D" id="2.60.40.2550">
    <property type="match status" value="1"/>
</dbReference>
<dbReference type="PANTHER" id="PTHR34823">
    <property type="entry name" value="GLCNAC-BINDING PROTEIN A"/>
    <property type="match status" value="1"/>
</dbReference>
<dbReference type="AlphaFoldDB" id="A0A7G7XA71"/>
<dbReference type="NCBIfam" id="NF009690">
    <property type="entry name" value="PRK13211.1"/>
    <property type="match status" value="1"/>
</dbReference>
<dbReference type="Pfam" id="PF21868">
    <property type="entry name" value="GbpA_D3"/>
    <property type="match status" value="1"/>
</dbReference>
<evidence type="ECO:0000256" key="1">
    <source>
        <dbReference type="ARBA" id="ARBA00022525"/>
    </source>
</evidence>
<gene>
    <name evidence="8" type="primary">gbpA</name>
    <name evidence="8" type="ORF">GGI48_26950</name>
</gene>
<evidence type="ECO:0000259" key="5">
    <source>
        <dbReference type="Pfam" id="PF03067"/>
    </source>
</evidence>
<feature type="domain" description="Chitin-binding type-4" evidence="5">
    <location>
        <begin position="32"/>
        <end position="222"/>
    </location>
</feature>
<dbReference type="InterPro" id="IPR014756">
    <property type="entry name" value="Ig_E-set"/>
</dbReference>
<keyword evidence="3 4" id="KW-0732">Signal</keyword>
<feature type="chain" id="PRO_5030163224" evidence="4">
    <location>
        <begin position="32"/>
        <end position="517"/>
    </location>
</feature>
<dbReference type="GO" id="GO:0008061">
    <property type="term" value="F:chitin binding"/>
    <property type="evidence" value="ECO:0007669"/>
    <property type="project" value="UniProtKB-KW"/>
</dbReference>
<evidence type="ECO:0000259" key="6">
    <source>
        <dbReference type="Pfam" id="PF18416"/>
    </source>
</evidence>
<dbReference type="Gene3D" id="3.30.70.2150">
    <property type="match status" value="1"/>
</dbReference>
<dbReference type="InterPro" id="IPR004302">
    <property type="entry name" value="Cellulose/chitin-bd_N"/>
</dbReference>
<keyword evidence="2" id="KW-0147">Chitin-binding</keyword>